<dbReference type="GO" id="GO:0070449">
    <property type="term" value="C:elongin complex"/>
    <property type="evidence" value="ECO:0007669"/>
    <property type="project" value="InterPro"/>
</dbReference>
<dbReference type="EMBL" id="MU155141">
    <property type="protein sequence ID" value="KAF9484689.1"/>
    <property type="molecule type" value="Genomic_DNA"/>
</dbReference>
<dbReference type="PANTHER" id="PTHR15141">
    <property type="entry name" value="TRANSCRIPTION ELONGATION FACTOR B POLYPEPTIDE 3"/>
    <property type="match status" value="1"/>
</dbReference>
<feature type="compositionally biased region" description="Basic and acidic residues" evidence="1">
    <location>
        <begin position="131"/>
        <end position="149"/>
    </location>
</feature>
<sequence>MDNDPDYHLCRVPSLVQLCQRAAAAHVDAICSLGDGLSYNLVKPILERCSTGQLCHLEDGSPHLKRGTGEIWRDLCFRKYRLTALERYSVDDDPQEPDSWKSRYFALQDAEAKRMDELGSRLRIQRMEADERKKEKEVKYTDRLPDPKRARTGSSWNSPSKTLFQRTRHEASKIQRAYNTRVLTPAPSSKTYRVLPQNTGAALPSASPSPSRVTVNTVIHRRPSTSSSTAVASSSNTIGSNARVPFSKPPPPPLTDTSKTSLSINTPKSPLLVTSPPAIRSMTPASSEPARPTKPLPTLKKDPMASLFVPKRPPKGQAVRRPV</sequence>
<dbReference type="Pfam" id="PF06881">
    <property type="entry name" value="Elongin_A"/>
    <property type="match status" value="1"/>
</dbReference>
<evidence type="ECO:0000313" key="2">
    <source>
        <dbReference type="EMBL" id="KAF9484689.1"/>
    </source>
</evidence>
<evidence type="ECO:0000313" key="3">
    <source>
        <dbReference type="Proteomes" id="UP000807469"/>
    </source>
</evidence>
<dbReference type="OrthoDB" id="21513at2759"/>
<dbReference type="InterPro" id="IPR051870">
    <property type="entry name" value="Elongin-A_domain"/>
</dbReference>
<gene>
    <name evidence="2" type="ORF">BDN70DRAFT_872212</name>
</gene>
<evidence type="ECO:0000256" key="1">
    <source>
        <dbReference type="SAM" id="MobiDB-lite"/>
    </source>
</evidence>
<organism evidence="2 3">
    <name type="scientific">Pholiota conissans</name>
    <dbReference type="NCBI Taxonomy" id="109636"/>
    <lineage>
        <taxon>Eukaryota</taxon>
        <taxon>Fungi</taxon>
        <taxon>Dikarya</taxon>
        <taxon>Basidiomycota</taxon>
        <taxon>Agaricomycotina</taxon>
        <taxon>Agaricomycetes</taxon>
        <taxon>Agaricomycetidae</taxon>
        <taxon>Agaricales</taxon>
        <taxon>Agaricineae</taxon>
        <taxon>Strophariaceae</taxon>
        <taxon>Pholiota</taxon>
    </lineage>
</organism>
<accession>A0A9P6D5M4</accession>
<dbReference type="PANTHER" id="PTHR15141:SF76">
    <property type="entry name" value="TRANSCRIPTION ELONGATION FACTOR B POLYPEPTIDE 3"/>
    <property type="match status" value="1"/>
</dbReference>
<feature type="compositionally biased region" description="Polar residues" evidence="1">
    <location>
        <begin position="152"/>
        <end position="165"/>
    </location>
</feature>
<dbReference type="AlphaFoldDB" id="A0A9P6D5M4"/>
<dbReference type="GO" id="GO:0006368">
    <property type="term" value="P:transcription elongation by RNA polymerase II"/>
    <property type="evidence" value="ECO:0007669"/>
    <property type="project" value="InterPro"/>
</dbReference>
<protein>
    <recommendedName>
        <fullName evidence="4">Elongin-A</fullName>
    </recommendedName>
</protein>
<reference evidence="2" key="1">
    <citation type="submission" date="2020-11" db="EMBL/GenBank/DDBJ databases">
        <authorList>
            <consortium name="DOE Joint Genome Institute"/>
            <person name="Ahrendt S."/>
            <person name="Riley R."/>
            <person name="Andreopoulos W."/>
            <person name="Labutti K."/>
            <person name="Pangilinan J."/>
            <person name="Ruiz-Duenas F.J."/>
            <person name="Barrasa J.M."/>
            <person name="Sanchez-Garcia M."/>
            <person name="Camarero S."/>
            <person name="Miyauchi S."/>
            <person name="Serrano A."/>
            <person name="Linde D."/>
            <person name="Babiker R."/>
            <person name="Drula E."/>
            <person name="Ayuso-Fernandez I."/>
            <person name="Pacheco R."/>
            <person name="Padilla G."/>
            <person name="Ferreira P."/>
            <person name="Barriuso J."/>
            <person name="Kellner H."/>
            <person name="Castanera R."/>
            <person name="Alfaro M."/>
            <person name="Ramirez L."/>
            <person name="Pisabarro A.G."/>
            <person name="Kuo A."/>
            <person name="Tritt A."/>
            <person name="Lipzen A."/>
            <person name="He G."/>
            <person name="Yan M."/>
            <person name="Ng V."/>
            <person name="Cullen D."/>
            <person name="Martin F."/>
            <person name="Rosso M.-N."/>
            <person name="Henrissat B."/>
            <person name="Hibbett D."/>
            <person name="Martinez A.T."/>
            <person name="Grigoriev I.V."/>
        </authorList>
    </citation>
    <scope>NUCLEOTIDE SEQUENCE</scope>
    <source>
        <strain evidence="2">CIRM-BRFM 674</strain>
    </source>
</reference>
<dbReference type="InterPro" id="IPR010684">
    <property type="entry name" value="RNA_pol_II_trans_fac_SIII_A"/>
</dbReference>
<name>A0A9P6D5M4_9AGAR</name>
<feature type="region of interest" description="Disordered" evidence="1">
    <location>
        <begin position="220"/>
        <end position="323"/>
    </location>
</feature>
<feature type="region of interest" description="Disordered" evidence="1">
    <location>
        <begin position="131"/>
        <end position="169"/>
    </location>
</feature>
<proteinExistence type="predicted"/>
<feature type="compositionally biased region" description="Polar residues" evidence="1">
    <location>
        <begin position="255"/>
        <end position="268"/>
    </location>
</feature>
<evidence type="ECO:0008006" key="4">
    <source>
        <dbReference type="Google" id="ProtNLM"/>
    </source>
</evidence>
<keyword evidence="3" id="KW-1185">Reference proteome</keyword>
<dbReference type="Gene3D" id="6.10.250.3180">
    <property type="match status" value="1"/>
</dbReference>
<feature type="compositionally biased region" description="Low complexity" evidence="1">
    <location>
        <begin position="224"/>
        <end position="235"/>
    </location>
</feature>
<dbReference type="Proteomes" id="UP000807469">
    <property type="component" value="Unassembled WGS sequence"/>
</dbReference>
<comment type="caution">
    <text evidence="2">The sequence shown here is derived from an EMBL/GenBank/DDBJ whole genome shotgun (WGS) entry which is preliminary data.</text>
</comment>